<dbReference type="RefSeq" id="WP_047883494.1">
    <property type="nucleotide sequence ID" value="NZ_CP071325.1"/>
</dbReference>
<comment type="caution">
    <text evidence="1">The sequence shown here is derived from an EMBL/GenBank/DDBJ whole genome shotgun (WGS) entry which is preliminary data.</text>
</comment>
<evidence type="ECO:0000313" key="2">
    <source>
        <dbReference type="Proteomes" id="UP000035909"/>
    </source>
</evidence>
<name>A0A0J1HIV6_9GAMM</name>
<reference evidence="1 2" key="1">
    <citation type="submission" date="2015-05" db="EMBL/GenBank/DDBJ databases">
        <title>Photobacterium galathea sp. nov.</title>
        <authorList>
            <person name="Machado H."/>
            <person name="Gram L."/>
        </authorList>
    </citation>
    <scope>NUCLEOTIDE SEQUENCE [LARGE SCALE GENOMIC DNA]</scope>
    <source>
        <strain evidence="1 2">DSM 22954</strain>
    </source>
</reference>
<sequence length="73" mass="8447">MKKMNSAYRLQIIKKVATRRRLMTGGDPMACHISQLLESRDSQDTNLVEHHFSGCHYDDRVGGWVSNLWSLKK</sequence>
<organism evidence="1 2">
    <name type="scientific">Photobacterium ganghwense</name>
    <dbReference type="NCBI Taxonomy" id="320778"/>
    <lineage>
        <taxon>Bacteria</taxon>
        <taxon>Pseudomonadati</taxon>
        <taxon>Pseudomonadota</taxon>
        <taxon>Gammaproteobacteria</taxon>
        <taxon>Vibrionales</taxon>
        <taxon>Vibrionaceae</taxon>
        <taxon>Photobacterium</taxon>
    </lineage>
</organism>
<accession>A0A0J1HIV6</accession>
<dbReference type="OrthoDB" id="5879551at2"/>
<proteinExistence type="predicted"/>
<keyword evidence="2" id="KW-1185">Reference proteome</keyword>
<dbReference type="Proteomes" id="UP000035909">
    <property type="component" value="Unassembled WGS sequence"/>
</dbReference>
<dbReference type="PATRIC" id="fig|320778.3.peg.429"/>
<dbReference type="AlphaFoldDB" id="A0A0J1HIV6"/>
<evidence type="ECO:0000313" key="1">
    <source>
        <dbReference type="EMBL" id="KLV11535.1"/>
    </source>
</evidence>
<dbReference type="EMBL" id="LDOU01000002">
    <property type="protein sequence ID" value="KLV11535.1"/>
    <property type="molecule type" value="Genomic_DNA"/>
</dbReference>
<protein>
    <submittedName>
        <fullName evidence="1">Uncharacterized protein</fullName>
    </submittedName>
</protein>
<gene>
    <name evidence="1" type="ORF">ABT57_02025</name>
</gene>